<protein>
    <recommendedName>
        <fullName evidence="1">Polymerase nucleotidyl transferase domain-containing protein</fullName>
    </recommendedName>
</protein>
<dbReference type="SUPFAM" id="SSF81301">
    <property type="entry name" value="Nucleotidyltransferase"/>
    <property type="match status" value="1"/>
</dbReference>
<reference evidence="2 3" key="1">
    <citation type="journal article" date="2018" name="Nat. Biotechnol.">
        <title>A standardized bacterial taxonomy based on genome phylogeny substantially revises the tree of life.</title>
        <authorList>
            <person name="Parks D.H."/>
            <person name="Chuvochina M."/>
            <person name="Waite D.W."/>
            <person name="Rinke C."/>
            <person name="Skarshewski A."/>
            <person name="Chaumeil P.A."/>
            <person name="Hugenholtz P."/>
        </authorList>
    </citation>
    <scope>NUCLEOTIDE SEQUENCE [LARGE SCALE GENOMIC DNA]</scope>
    <source>
        <strain evidence="2">UBA10185</strain>
    </source>
</reference>
<dbReference type="Proteomes" id="UP000264072">
    <property type="component" value="Unassembled WGS sequence"/>
</dbReference>
<evidence type="ECO:0000313" key="3">
    <source>
        <dbReference type="Proteomes" id="UP000264072"/>
    </source>
</evidence>
<dbReference type="Gene3D" id="3.30.460.10">
    <property type="entry name" value="Beta Polymerase, domain 2"/>
    <property type="match status" value="1"/>
</dbReference>
<sequence>MKTKKPKKFKHLAGKPETPAAKAILDTLRYKAIFSYPVSFYELWHFLIHKEKVEIGAFRSQLEHLVKTNRVQCANGLYFLPKATAENVEKKKMLAKRHIETASSVTAYLKRIPWVEMVAVTGSVAASNADSASDIDLLIITESKRLWLSRLFVVLVLKALGIYWNDQKPAGTVCPNIFMSSGILNWEKKNVYIANEIALLYPLFSRNETYFRFMEENSWVKDYLANCYQFGQALTHKRTAKTTVSKLVDLLESVCMKAQKIHMQNKVTTEVIRPNLAHFNKKDSMFATLSKY</sequence>
<feature type="domain" description="Polymerase nucleotidyl transferase" evidence="1">
    <location>
        <begin position="113"/>
        <end position="152"/>
    </location>
</feature>
<gene>
    <name evidence="2" type="ORF">DCY43_01080</name>
</gene>
<dbReference type="InterPro" id="IPR043519">
    <property type="entry name" value="NT_sf"/>
</dbReference>
<organism evidence="2 3">
    <name type="scientific">candidate division WWE3 bacterium</name>
    <dbReference type="NCBI Taxonomy" id="2053526"/>
    <lineage>
        <taxon>Bacteria</taxon>
        <taxon>Katanobacteria</taxon>
    </lineage>
</organism>
<evidence type="ECO:0000259" key="1">
    <source>
        <dbReference type="Pfam" id="PF01909"/>
    </source>
</evidence>
<dbReference type="GO" id="GO:0016779">
    <property type="term" value="F:nucleotidyltransferase activity"/>
    <property type="evidence" value="ECO:0007669"/>
    <property type="project" value="InterPro"/>
</dbReference>
<dbReference type="EMBL" id="DNHX01000008">
    <property type="protein sequence ID" value="HAZ29335.1"/>
    <property type="molecule type" value="Genomic_DNA"/>
</dbReference>
<dbReference type="InterPro" id="IPR002934">
    <property type="entry name" value="Polymerase_NTP_transf_dom"/>
</dbReference>
<comment type="caution">
    <text evidence="2">The sequence shown here is derived from an EMBL/GenBank/DDBJ whole genome shotgun (WGS) entry which is preliminary data.</text>
</comment>
<accession>A0A351JSR5</accession>
<proteinExistence type="predicted"/>
<dbReference type="AlphaFoldDB" id="A0A351JSR5"/>
<dbReference type="Pfam" id="PF01909">
    <property type="entry name" value="NTP_transf_2"/>
    <property type="match status" value="1"/>
</dbReference>
<name>A0A351JSR5_UNCKA</name>
<evidence type="ECO:0000313" key="2">
    <source>
        <dbReference type="EMBL" id="HAZ29335.1"/>
    </source>
</evidence>
<dbReference type="CDD" id="cd05403">
    <property type="entry name" value="NT_KNTase_like"/>
    <property type="match status" value="1"/>
</dbReference>